<evidence type="ECO:0000313" key="10">
    <source>
        <dbReference type="Proteomes" id="UP000245884"/>
    </source>
</evidence>
<dbReference type="InterPro" id="IPR045076">
    <property type="entry name" value="MutS"/>
</dbReference>
<dbReference type="AlphaFoldDB" id="A0A316UK68"/>
<dbReference type="SUPFAM" id="SSF48334">
    <property type="entry name" value="DNA repair protein MutS, domain III"/>
    <property type="match status" value="1"/>
</dbReference>
<dbReference type="OrthoDB" id="2534523at2759"/>
<dbReference type="Pfam" id="PF01624">
    <property type="entry name" value="MutS_I"/>
    <property type="match status" value="1"/>
</dbReference>
<dbReference type="InterPro" id="IPR027417">
    <property type="entry name" value="P-loop_NTPase"/>
</dbReference>
<keyword evidence="3" id="KW-0227">DNA damage</keyword>
<dbReference type="GO" id="GO:0005634">
    <property type="term" value="C:nucleus"/>
    <property type="evidence" value="ECO:0007669"/>
    <property type="project" value="TreeGrafter"/>
</dbReference>
<dbReference type="InterPro" id="IPR036678">
    <property type="entry name" value="MutS_con_dom_sf"/>
</dbReference>
<dbReference type="GO" id="GO:0043504">
    <property type="term" value="P:mitochondrial DNA repair"/>
    <property type="evidence" value="ECO:0007669"/>
    <property type="project" value="TreeGrafter"/>
</dbReference>
<dbReference type="GO" id="GO:0005524">
    <property type="term" value="F:ATP binding"/>
    <property type="evidence" value="ECO:0007669"/>
    <property type="project" value="UniProtKB-KW"/>
</dbReference>
<dbReference type="InterPro" id="IPR017261">
    <property type="entry name" value="DNA_mismatch_repair_MutS/MSH"/>
</dbReference>
<evidence type="ECO:0000256" key="4">
    <source>
        <dbReference type="ARBA" id="ARBA00022840"/>
    </source>
</evidence>
<dbReference type="EMBL" id="KZ819675">
    <property type="protein sequence ID" value="PWN25647.1"/>
    <property type="molecule type" value="Genomic_DNA"/>
</dbReference>
<dbReference type="PROSITE" id="PS00486">
    <property type="entry name" value="DNA_MISMATCH_REPAIR_2"/>
    <property type="match status" value="1"/>
</dbReference>
<name>A0A316UK68_9BASI</name>
<keyword evidence="2" id="KW-0547">Nucleotide-binding</keyword>
<dbReference type="Pfam" id="PF05192">
    <property type="entry name" value="MutS_III"/>
    <property type="match status" value="1"/>
</dbReference>
<accession>A0A316UK68</accession>
<dbReference type="SMART" id="SM00533">
    <property type="entry name" value="MUTSd"/>
    <property type="match status" value="1"/>
</dbReference>
<keyword evidence="6" id="KW-0234">DNA repair</keyword>
<feature type="domain" description="DNA mismatch repair proteins mutS family" evidence="8">
    <location>
        <begin position="870"/>
        <end position="886"/>
    </location>
</feature>
<dbReference type="SUPFAM" id="SSF53150">
    <property type="entry name" value="DNA repair protein MutS, domain II"/>
    <property type="match status" value="1"/>
</dbReference>
<dbReference type="Pfam" id="PF00488">
    <property type="entry name" value="MutS_V"/>
    <property type="match status" value="1"/>
</dbReference>
<dbReference type="Proteomes" id="UP000245884">
    <property type="component" value="Unassembled WGS sequence"/>
</dbReference>
<comment type="similarity">
    <text evidence="1">Belongs to the DNA mismatch repair MutS family.</text>
</comment>
<dbReference type="GO" id="GO:0005739">
    <property type="term" value="C:mitochondrion"/>
    <property type="evidence" value="ECO:0007669"/>
    <property type="project" value="TreeGrafter"/>
</dbReference>
<dbReference type="STRING" id="1569628.A0A316UK68"/>
<feature type="region of interest" description="Disordered" evidence="7">
    <location>
        <begin position="545"/>
        <end position="587"/>
    </location>
</feature>
<dbReference type="Pfam" id="PF05188">
    <property type="entry name" value="MutS_II"/>
    <property type="match status" value="1"/>
</dbReference>
<feature type="compositionally biased region" description="Low complexity" evidence="7">
    <location>
        <begin position="559"/>
        <end position="570"/>
    </location>
</feature>
<sequence length="999" mass="110071">MPPLEPFVAQTRRKRASRKKKTQEEDEAVQSDDFAPAGTAALAAPPSRIDEVGPSGQSWPPLAKDVLSNMARFGSCILLTRVGGFYESYFEQAPLLSSLLGIKLANRTWGGRSVAMAGFPLSQLEKYLKVLVHDHGKLVAICEEFRPDEEGGETRSPEDWKTINLVNRATLNEKVDIVRRVTRVVSPGTLIDEKWVNPMRNNFILSIAVGEGEQRGGARGGAPTIGLAWLDLSTSDLHITHCSDVESLRDEVKRVSPSEIILEADAVERMRLPSSSALQSGQDVLLQALDLQRTLISYLPPSSSSRKPTTPSAIERQATHTYLAAERTAIANLTEHLSTRLLDVASHGGQELDELIGSGLARHHAPEETMLIDANTLDALEVRETTREGGVRGSLVSTVRRTLTKGGARLLVDWLTAPSTSHALVTERHAIVEYLVTHPYALEDLRTLLRQVQRGDISRTLQRIATARNDEQDLLEVRDFVRFTSAVKEWGRELRGEGKEGHRELAARLEGLVDLTGLGKELGDAIDERVMEKRLRAMEALDREEGLLGAENADEEAETTPSPTPSSLSAFPPPPTPRGDEPWGAPFEHLIRPSSSRLLSALTAEYERLRHEASSLQSSLRYRIGPRTSLRYLLGQGFVVHTTVPTSGEEPSNDQELRLTLAYRTKSTRTYYHEPWSRIGSRLAKLQEDLKRAENAELRRLRARVVAAGADLRGNARKVDEVDCLAGWAQLALDLRLVRPTMLSEADEHYDGSGCVFDVVGGRHIGVEGGLLERGRTFHANDLKMDATSRLHFITGPNMGGKSTYLRQNALIAILAQSGSFVPAQSARLSIVDRLFSRVGAKDDLFRDRSTFMVEMLETAEILRRATRRSLVVADEIGRGTTTQVGIAIAFATLKEMGEIGCRALFASHLHELADMMGWEEGRETGGEGWRYVRFASTDVEGSEDSVTYLHHVRPGVNRESHGLTVAALAGMPPGALQTARDTLNRLRAEDIGSQKVVT</sequence>
<proteinExistence type="inferred from homology"/>
<evidence type="ECO:0000256" key="7">
    <source>
        <dbReference type="SAM" id="MobiDB-lite"/>
    </source>
</evidence>
<dbReference type="InterPro" id="IPR007860">
    <property type="entry name" value="DNA_mmatch_repair_MutS_con_dom"/>
</dbReference>
<dbReference type="Gene3D" id="3.40.50.300">
    <property type="entry name" value="P-loop containing nucleotide triphosphate hydrolases"/>
    <property type="match status" value="1"/>
</dbReference>
<dbReference type="SUPFAM" id="SSF55271">
    <property type="entry name" value="DNA repair protein MutS, domain I"/>
    <property type="match status" value="1"/>
</dbReference>
<feature type="region of interest" description="Disordered" evidence="7">
    <location>
        <begin position="1"/>
        <end position="37"/>
    </location>
</feature>
<dbReference type="Gene3D" id="3.30.420.110">
    <property type="entry name" value="MutS, connector domain"/>
    <property type="match status" value="1"/>
</dbReference>
<dbReference type="SMART" id="SM00534">
    <property type="entry name" value="MUTSac"/>
    <property type="match status" value="1"/>
</dbReference>
<evidence type="ECO:0000256" key="2">
    <source>
        <dbReference type="ARBA" id="ARBA00022741"/>
    </source>
</evidence>
<protein>
    <recommendedName>
        <fullName evidence="8">DNA mismatch repair proteins mutS family domain-containing protein</fullName>
    </recommendedName>
</protein>
<dbReference type="GO" id="GO:0030983">
    <property type="term" value="F:mismatched DNA binding"/>
    <property type="evidence" value="ECO:0007669"/>
    <property type="project" value="InterPro"/>
</dbReference>
<dbReference type="PIRSF" id="PIRSF037677">
    <property type="entry name" value="DNA_mis_repair_Msh6"/>
    <property type="match status" value="1"/>
</dbReference>
<reference evidence="9 10" key="1">
    <citation type="journal article" date="2018" name="Mol. Biol. Evol.">
        <title>Broad Genomic Sampling Reveals a Smut Pathogenic Ancestry of the Fungal Clade Ustilaginomycotina.</title>
        <authorList>
            <person name="Kijpornyongpan T."/>
            <person name="Mondo S.J."/>
            <person name="Barry K."/>
            <person name="Sandor L."/>
            <person name="Lee J."/>
            <person name="Lipzen A."/>
            <person name="Pangilinan J."/>
            <person name="LaButti K."/>
            <person name="Hainaut M."/>
            <person name="Henrissat B."/>
            <person name="Grigoriev I.V."/>
            <person name="Spatafora J.W."/>
            <person name="Aime M.C."/>
        </authorList>
    </citation>
    <scope>NUCLEOTIDE SEQUENCE [LARGE SCALE GENOMIC DNA]</scope>
    <source>
        <strain evidence="9 10">MCA 5214</strain>
    </source>
</reference>
<feature type="compositionally biased region" description="Basic residues" evidence="7">
    <location>
        <begin position="11"/>
        <end position="21"/>
    </location>
</feature>
<dbReference type="SUPFAM" id="SSF52540">
    <property type="entry name" value="P-loop containing nucleoside triphosphate hydrolases"/>
    <property type="match status" value="1"/>
</dbReference>
<evidence type="ECO:0000256" key="3">
    <source>
        <dbReference type="ARBA" id="ARBA00022763"/>
    </source>
</evidence>
<evidence type="ECO:0000256" key="1">
    <source>
        <dbReference type="ARBA" id="ARBA00006271"/>
    </source>
</evidence>
<dbReference type="RefSeq" id="XP_025360259.1">
    <property type="nucleotide sequence ID" value="XM_025507853.1"/>
</dbReference>
<evidence type="ECO:0000256" key="6">
    <source>
        <dbReference type="ARBA" id="ARBA00023204"/>
    </source>
</evidence>
<keyword evidence="5" id="KW-0238">DNA-binding</keyword>
<keyword evidence="10" id="KW-1185">Reference proteome</keyword>
<dbReference type="InterPro" id="IPR007695">
    <property type="entry name" value="DNA_mismatch_repair_MutS-lik_N"/>
</dbReference>
<dbReference type="Gene3D" id="1.10.1420.10">
    <property type="match status" value="1"/>
</dbReference>
<dbReference type="PANTHER" id="PTHR11361">
    <property type="entry name" value="DNA MISMATCH REPAIR PROTEIN MUTS FAMILY MEMBER"/>
    <property type="match status" value="1"/>
</dbReference>
<organism evidence="9 10">
    <name type="scientific">Jaminaea rosea</name>
    <dbReference type="NCBI Taxonomy" id="1569628"/>
    <lineage>
        <taxon>Eukaryota</taxon>
        <taxon>Fungi</taxon>
        <taxon>Dikarya</taxon>
        <taxon>Basidiomycota</taxon>
        <taxon>Ustilaginomycotina</taxon>
        <taxon>Exobasidiomycetes</taxon>
        <taxon>Microstromatales</taxon>
        <taxon>Microstromatales incertae sedis</taxon>
        <taxon>Jaminaea</taxon>
    </lineage>
</organism>
<dbReference type="InterPro" id="IPR007696">
    <property type="entry name" value="DNA_mismatch_repair_MutS_core"/>
</dbReference>
<dbReference type="GeneID" id="37029676"/>
<dbReference type="GO" id="GO:0006298">
    <property type="term" value="P:mismatch repair"/>
    <property type="evidence" value="ECO:0007669"/>
    <property type="project" value="InterPro"/>
</dbReference>
<gene>
    <name evidence="9" type="ORF">BDZ90DRAFT_255441</name>
</gene>
<evidence type="ECO:0000256" key="5">
    <source>
        <dbReference type="ARBA" id="ARBA00023125"/>
    </source>
</evidence>
<dbReference type="Gene3D" id="3.40.1170.10">
    <property type="entry name" value="DNA repair protein MutS, domain I"/>
    <property type="match status" value="1"/>
</dbReference>
<evidence type="ECO:0000259" key="8">
    <source>
        <dbReference type="PROSITE" id="PS00486"/>
    </source>
</evidence>
<dbReference type="InterPro" id="IPR000432">
    <property type="entry name" value="DNA_mismatch_repair_MutS_C"/>
</dbReference>
<dbReference type="GO" id="GO:0140664">
    <property type="term" value="F:ATP-dependent DNA damage sensor activity"/>
    <property type="evidence" value="ECO:0007669"/>
    <property type="project" value="InterPro"/>
</dbReference>
<evidence type="ECO:0000313" key="9">
    <source>
        <dbReference type="EMBL" id="PWN25647.1"/>
    </source>
</evidence>
<dbReference type="InterPro" id="IPR036187">
    <property type="entry name" value="DNA_mismatch_repair_MutS_sf"/>
</dbReference>
<keyword evidence="4" id="KW-0067">ATP-binding</keyword>
<dbReference type="InterPro" id="IPR016151">
    <property type="entry name" value="DNA_mismatch_repair_MutS_N"/>
</dbReference>
<dbReference type="PANTHER" id="PTHR11361:SF34">
    <property type="entry name" value="DNA MISMATCH REPAIR PROTEIN MSH1, MITOCHONDRIAL"/>
    <property type="match status" value="1"/>
</dbReference>